<organism evidence="2 3">
    <name type="scientific">Platanthera zijinensis</name>
    <dbReference type="NCBI Taxonomy" id="2320716"/>
    <lineage>
        <taxon>Eukaryota</taxon>
        <taxon>Viridiplantae</taxon>
        <taxon>Streptophyta</taxon>
        <taxon>Embryophyta</taxon>
        <taxon>Tracheophyta</taxon>
        <taxon>Spermatophyta</taxon>
        <taxon>Magnoliopsida</taxon>
        <taxon>Liliopsida</taxon>
        <taxon>Asparagales</taxon>
        <taxon>Orchidaceae</taxon>
        <taxon>Orchidoideae</taxon>
        <taxon>Orchideae</taxon>
        <taxon>Orchidinae</taxon>
        <taxon>Platanthera</taxon>
    </lineage>
</organism>
<evidence type="ECO:0000313" key="3">
    <source>
        <dbReference type="Proteomes" id="UP001418222"/>
    </source>
</evidence>
<evidence type="ECO:0000313" key="2">
    <source>
        <dbReference type="EMBL" id="KAK8930646.1"/>
    </source>
</evidence>
<dbReference type="AlphaFoldDB" id="A0AAP0B689"/>
<comment type="caution">
    <text evidence="2">The sequence shown here is derived from an EMBL/GenBank/DDBJ whole genome shotgun (WGS) entry which is preliminary data.</text>
</comment>
<name>A0AAP0B689_9ASPA</name>
<dbReference type="Proteomes" id="UP001418222">
    <property type="component" value="Unassembled WGS sequence"/>
</dbReference>
<sequence>MREAALSEASSVDVFRLWHRDFQQEMWNLVMFSLGTHAECSTPVIPVTATPTLGEDAPIRRPGKEVAEGSERDLPGRALFPGSASAGTVGEIHGFFRMELKRVPPLSFEEQMERATREVDGEVSNPEFTRKLVRWDAKEPRGGKGQEVRRPKPRHTEQQQQQLRWGRQKPNN</sequence>
<proteinExistence type="predicted"/>
<evidence type="ECO:0000256" key="1">
    <source>
        <dbReference type="SAM" id="MobiDB-lite"/>
    </source>
</evidence>
<dbReference type="EMBL" id="JBBWWQ010000014">
    <property type="protein sequence ID" value="KAK8930646.1"/>
    <property type="molecule type" value="Genomic_DNA"/>
</dbReference>
<feature type="region of interest" description="Disordered" evidence="1">
    <location>
        <begin position="117"/>
        <end position="172"/>
    </location>
</feature>
<keyword evidence="3" id="KW-1185">Reference proteome</keyword>
<accession>A0AAP0B689</accession>
<protein>
    <submittedName>
        <fullName evidence="2">Uncharacterized protein</fullName>
    </submittedName>
</protein>
<reference evidence="2 3" key="1">
    <citation type="journal article" date="2022" name="Nat. Plants">
        <title>Genomes of leafy and leafless Platanthera orchids illuminate the evolution of mycoheterotrophy.</title>
        <authorList>
            <person name="Li M.H."/>
            <person name="Liu K.W."/>
            <person name="Li Z."/>
            <person name="Lu H.C."/>
            <person name="Ye Q.L."/>
            <person name="Zhang D."/>
            <person name="Wang J.Y."/>
            <person name="Li Y.F."/>
            <person name="Zhong Z.M."/>
            <person name="Liu X."/>
            <person name="Yu X."/>
            <person name="Liu D.K."/>
            <person name="Tu X.D."/>
            <person name="Liu B."/>
            <person name="Hao Y."/>
            <person name="Liao X.Y."/>
            <person name="Jiang Y.T."/>
            <person name="Sun W.H."/>
            <person name="Chen J."/>
            <person name="Chen Y.Q."/>
            <person name="Ai Y."/>
            <person name="Zhai J.W."/>
            <person name="Wu S.S."/>
            <person name="Zhou Z."/>
            <person name="Hsiao Y.Y."/>
            <person name="Wu W.L."/>
            <person name="Chen Y.Y."/>
            <person name="Lin Y.F."/>
            <person name="Hsu J.L."/>
            <person name="Li C.Y."/>
            <person name="Wang Z.W."/>
            <person name="Zhao X."/>
            <person name="Zhong W.Y."/>
            <person name="Ma X.K."/>
            <person name="Ma L."/>
            <person name="Huang J."/>
            <person name="Chen G.Z."/>
            <person name="Huang M.Z."/>
            <person name="Huang L."/>
            <person name="Peng D.H."/>
            <person name="Luo Y.B."/>
            <person name="Zou S.Q."/>
            <person name="Chen S.P."/>
            <person name="Lan S."/>
            <person name="Tsai W.C."/>
            <person name="Van de Peer Y."/>
            <person name="Liu Z.J."/>
        </authorList>
    </citation>
    <scope>NUCLEOTIDE SEQUENCE [LARGE SCALE GENOMIC DNA]</scope>
    <source>
        <strain evidence="2">Lor287</strain>
    </source>
</reference>
<gene>
    <name evidence="2" type="ORF">KSP39_PZI016455</name>
</gene>
<feature type="compositionally biased region" description="Basic and acidic residues" evidence="1">
    <location>
        <begin position="128"/>
        <end position="157"/>
    </location>
</feature>